<dbReference type="InterPro" id="IPR015422">
    <property type="entry name" value="PyrdxlP-dep_Trfase_small"/>
</dbReference>
<dbReference type="SUPFAM" id="SSF53383">
    <property type="entry name" value="PLP-dependent transferases"/>
    <property type="match status" value="1"/>
</dbReference>
<dbReference type="PANTHER" id="PTHR30244:SF36">
    <property type="entry name" value="3-OXO-GLUCOSE-6-PHOSPHATE:GLUTAMATE AMINOTRANSFERASE"/>
    <property type="match status" value="1"/>
</dbReference>
<comment type="similarity">
    <text evidence="2">Belongs to the DegT/DnrJ/EryC1 family.</text>
</comment>
<organism evidence="3">
    <name type="scientific">marine sediment metagenome</name>
    <dbReference type="NCBI Taxonomy" id="412755"/>
    <lineage>
        <taxon>unclassified sequences</taxon>
        <taxon>metagenomes</taxon>
        <taxon>ecological metagenomes</taxon>
    </lineage>
</organism>
<sequence length="377" mass="42692">MSKYPVPFIDLPKEYKELDTKMLSKRFKNILLSGRFILGKEVEKFEEAMADYLEVEAVVAVNSGTDALILSLKALGVGPGDEVITVAHTFAATIAAIKHVGATPVLVDTRKYSYNMDTNLVEEAITDKTKVILPVHLNGRCCCMDSIWVIAYSHALYIIEDACQALGSMFKGQKAGSWGLGCFSTHPLKTLSAAGDGGYIAIPSEYRDRIEYLRDLRNHGTWDKVHFDTIGYNSRLDEVQASILNWKLPNLPSFIDRRRKVAMRYQKGLENVKQVKLPYPPELLEPGCWYDTYNGYTVRVPERERLVKHLYQRGIETLVNWPIPLHLQKCFGLEHYKGKLPVTEMLSKEVLNLPIFPQMENKQVDTVIGAIKDFYNG</sequence>
<dbReference type="InterPro" id="IPR015421">
    <property type="entry name" value="PyrdxlP-dep_Trfase_major"/>
</dbReference>
<dbReference type="PANTHER" id="PTHR30244">
    <property type="entry name" value="TRANSAMINASE"/>
    <property type="match status" value="1"/>
</dbReference>
<dbReference type="InterPro" id="IPR015424">
    <property type="entry name" value="PyrdxlP-dep_Trfase"/>
</dbReference>
<keyword evidence="1" id="KW-0663">Pyridoxal phosphate</keyword>
<dbReference type="CDD" id="cd00616">
    <property type="entry name" value="AHBA_syn"/>
    <property type="match status" value="1"/>
</dbReference>
<dbReference type="GO" id="GO:0008483">
    <property type="term" value="F:transaminase activity"/>
    <property type="evidence" value="ECO:0007669"/>
    <property type="project" value="TreeGrafter"/>
</dbReference>
<protein>
    <recommendedName>
        <fullName evidence="4">DegT/DnrJ/EryC1/StrS family aminotransferase</fullName>
    </recommendedName>
</protein>
<dbReference type="GO" id="GO:0030170">
    <property type="term" value="F:pyridoxal phosphate binding"/>
    <property type="evidence" value="ECO:0007669"/>
    <property type="project" value="TreeGrafter"/>
</dbReference>
<dbReference type="InterPro" id="IPR000653">
    <property type="entry name" value="DegT/StrS_aminotransferase"/>
</dbReference>
<gene>
    <name evidence="3" type="ORF">LCGC14_0738740</name>
</gene>
<dbReference type="Gene3D" id="3.40.640.10">
    <property type="entry name" value="Type I PLP-dependent aspartate aminotransferase-like (Major domain)"/>
    <property type="match status" value="1"/>
</dbReference>
<comment type="caution">
    <text evidence="3">The sequence shown here is derived from an EMBL/GenBank/DDBJ whole genome shotgun (WGS) entry which is preliminary data.</text>
</comment>
<evidence type="ECO:0008006" key="4">
    <source>
        <dbReference type="Google" id="ProtNLM"/>
    </source>
</evidence>
<evidence type="ECO:0000256" key="1">
    <source>
        <dbReference type="ARBA" id="ARBA00022898"/>
    </source>
</evidence>
<reference evidence="3" key="1">
    <citation type="journal article" date="2015" name="Nature">
        <title>Complex archaea that bridge the gap between prokaryotes and eukaryotes.</title>
        <authorList>
            <person name="Spang A."/>
            <person name="Saw J.H."/>
            <person name="Jorgensen S.L."/>
            <person name="Zaremba-Niedzwiedzka K."/>
            <person name="Martijn J."/>
            <person name="Lind A.E."/>
            <person name="van Eijk R."/>
            <person name="Schleper C."/>
            <person name="Guy L."/>
            <person name="Ettema T.J."/>
        </authorList>
    </citation>
    <scope>NUCLEOTIDE SEQUENCE</scope>
</reference>
<dbReference type="PIRSF" id="PIRSF000390">
    <property type="entry name" value="PLP_StrS"/>
    <property type="match status" value="1"/>
</dbReference>
<dbReference type="AlphaFoldDB" id="A0A0F9QBL2"/>
<name>A0A0F9QBL2_9ZZZZ</name>
<dbReference type="EMBL" id="LAZR01001737">
    <property type="protein sequence ID" value="KKN39904.1"/>
    <property type="molecule type" value="Genomic_DNA"/>
</dbReference>
<dbReference type="GO" id="GO:0000271">
    <property type="term" value="P:polysaccharide biosynthetic process"/>
    <property type="evidence" value="ECO:0007669"/>
    <property type="project" value="TreeGrafter"/>
</dbReference>
<evidence type="ECO:0000256" key="2">
    <source>
        <dbReference type="ARBA" id="ARBA00037999"/>
    </source>
</evidence>
<dbReference type="Gene3D" id="3.90.1150.10">
    <property type="entry name" value="Aspartate Aminotransferase, domain 1"/>
    <property type="match status" value="1"/>
</dbReference>
<accession>A0A0F9QBL2</accession>
<evidence type="ECO:0000313" key="3">
    <source>
        <dbReference type="EMBL" id="KKN39904.1"/>
    </source>
</evidence>
<proteinExistence type="inferred from homology"/>
<dbReference type="Pfam" id="PF01041">
    <property type="entry name" value="DegT_DnrJ_EryC1"/>
    <property type="match status" value="1"/>
</dbReference>